<dbReference type="InterPro" id="IPR036869">
    <property type="entry name" value="J_dom_sf"/>
</dbReference>
<dbReference type="AlphaFoldDB" id="A0A377SXD2"/>
<dbReference type="PROSITE" id="PS50076">
    <property type="entry name" value="DNAJ_2"/>
    <property type="match status" value="1"/>
</dbReference>
<keyword evidence="6" id="KW-1185">Reference proteome</keyword>
<dbReference type="EMBL" id="UGHR01000004">
    <property type="protein sequence ID" value="STR45653.1"/>
    <property type="molecule type" value="Genomic_DNA"/>
</dbReference>
<evidence type="ECO:0000256" key="1">
    <source>
        <dbReference type="ARBA" id="ARBA00023186"/>
    </source>
</evidence>
<dbReference type="Pfam" id="PF00226">
    <property type="entry name" value="DnaJ"/>
    <property type="match status" value="1"/>
</dbReference>
<dbReference type="Proteomes" id="UP000295794">
    <property type="component" value="Unassembled WGS sequence"/>
</dbReference>
<evidence type="ECO:0000259" key="2">
    <source>
        <dbReference type="PROSITE" id="PS50076"/>
    </source>
</evidence>
<dbReference type="GO" id="GO:0036503">
    <property type="term" value="P:ERAD pathway"/>
    <property type="evidence" value="ECO:0007669"/>
    <property type="project" value="TreeGrafter"/>
</dbReference>
<reference evidence="4 6" key="2">
    <citation type="submission" date="2019-03" db="EMBL/GenBank/DDBJ databases">
        <title>Genomic Encyclopedia of Type Strains, Phase IV (KMG-IV): sequencing the most valuable type-strain genomes for metagenomic binning, comparative biology and taxonomic classification.</title>
        <authorList>
            <person name="Goeker M."/>
        </authorList>
    </citation>
    <scope>NUCLEOTIDE SEQUENCE [LARGE SCALE GENOMIC DNA]</scope>
    <source>
        <strain evidence="4 6">DSM 3764</strain>
    </source>
</reference>
<dbReference type="Proteomes" id="UP000255108">
    <property type="component" value="Unassembled WGS sequence"/>
</dbReference>
<name>A0A377SXD2_9NEIS</name>
<accession>A0A377SXD2</accession>
<evidence type="ECO:0000313" key="4">
    <source>
        <dbReference type="EMBL" id="TCU88152.1"/>
    </source>
</evidence>
<sequence length="95" mass="10809">MSVIQDHYAKLGVSPTASIDLIKSAYRKNAARYHPDKNPDPAAVAQFRAIQEAYEVLADATRRQAYDDYRQRSLIDNPQEIAREIAEKYIKGITQ</sequence>
<evidence type="ECO:0000313" key="5">
    <source>
        <dbReference type="Proteomes" id="UP000255108"/>
    </source>
</evidence>
<dbReference type="EMBL" id="SMBT01000004">
    <property type="protein sequence ID" value="TCU88152.1"/>
    <property type="molecule type" value="Genomic_DNA"/>
</dbReference>
<dbReference type="GO" id="GO:0051087">
    <property type="term" value="F:protein-folding chaperone binding"/>
    <property type="evidence" value="ECO:0007669"/>
    <property type="project" value="TreeGrafter"/>
</dbReference>
<reference evidence="3 5" key="1">
    <citation type="submission" date="2018-06" db="EMBL/GenBank/DDBJ databases">
        <authorList>
            <consortium name="Pathogen Informatics"/>
            <person name="Doyle S."/>
        </authorList>
    </citation>
    <scope>NUCLEOTIDE SEQUENCE [LARGE SCALE GENOMIC DNA]</scope>
    <source>
        <strain evidence="3 5">NCTC11159</strain>
    </source>
</reference>
<dbReference type="GO" id="GO:0051787">
    <property type="term" value="F:misfolded protein binding"/>
    <property type="evidence" value="ECO:0007669"/>
    <property type="project" value="TreeGrafter"/>
</dbReference>
<gene>
    <name evidence="3" type="primary">dnaJ_2</name>
    <name evidence="4" type="ORF">EV682_104326</name>
    <name evidence="3" type="ORF">NCTC11159_04233</name>
</gene>
<dbReference type="SMART" id="SM00271">
    <property type="entry name" value="DnaJ"/>
    <property type="match status" value="1"/>
</dbReference>
<evidence type="ECO:0000313" key="3">
    <source>
        <dbReference type="EMBL" id="STR45653.1"/>
    </source>
</evidence>
<dbReference type="PANTHER" id="PTHR44360:SF1">
    <property type="entry name" value="DNAJ HOMOLOG SUBFAMILY B MEMBER 9"/>
    <property type="match status" value="1"/>
</dbReference>
<dbReference type="CDD" id="cd06257">
    <property type="entry name" value="DnaJ"/>
    <property type="match status" value="1"/>
</dbReference>
<protein>
    <submittedName>
        <fullName evidence="3">Chaperone protein DnaJ</fullName>
    </submittedName>
    <submittedName>
        <fullName evidence="4">DnaJ-like protein</fullName>
    </submittedName>
</protein>
<proteinExistence type="predicted"/>
<dbReference type="RefSeq" id="WP_207916516.1">
    <property type="nucleotide sequence ID" value="NZ_CAWOLO010000004.1"/>
</dbReference>
<dbReference type="PROSITE" id="PS00636">
    <property type="entry name" value="DNAJ_1"/>
    <property type="match status" value="1"/>
</dbReference>
<keyword evidence="1" id="KW-0143">Chaperone</keyword>
<dbReference type="Gene3D" id="1.10.287.110">
    <property type="entry name" value="DnaJ domain"/>
    <property type="match status" value="1"/>
</dbReference>
<dbReference type="InterPro" id="IPR018253">
    <property type="entry name" value="DnaJ_domain_CS"/>
</dbReference>
<dbReference type="InterPro" id="IPR001623">
    <property type="entry name" value="DnaJ_domain"/>
</dbReference>
<dbReference type="InterPro" id="IPR051948">
    <property type="entry name" value="Hsp70_co-chaperone_J-domain"/>
</dbReference>
<dbReference type="PRINTS" id="PR00625">
    <property type="entry name" value="JDOMAIN"/>
</dbReference>
<evidence type="ECO:0000313" key="6">
    <source>
        <dbReference type="Proteomes" id="UP000295794"/>
    </source>
</evidence>
<organism evidence="3 5">
    <name type="scientific">Iodobacter fluviatilis</name>
    <dbReference type="NCBI Taxonomy" id="537"/>
    <lineage>
        <taxon>Bacteria</taxon>
        <taxon>Pseudomonadati</taxon>
        <taxon>Pseudomonadota</taxon>
        <taxon>Betaproteobacteria</taxon>
        <taxon>Neisseriales</taxon>
        <taxon>Chitinibacteraceae</taxon>
        <taxon>Iodobacter</taxon>
    </lineage>
</organism>
<dbReference type="SUPFAM" id="SSF46565">
    <property type="entry name" value="Chaperone J-domain"/>
    <property type="match status" value="1"/>
</dbReference>
<dbReference type="PANTHER" id="PTHR44360">
    <property type="entry name" value="DNAJ HOMOLOG SUBFAMILY B MEMBER 9"/>
    <property type="match status" value="1"/>
</dbReference>
<feature type="domain" description="J" evidence="2">
    <location>
        <begin position="6"/>
        <end position="70"/>
    </location>
</feature>